<feature type="chain" id="PRO_5040819773" evidence="1">
    <location>
        <begin position="23"/>
        <end position="219"/>
    </location>
</feature>
<organism evidence="2 3">
    <name type="scientific">Dispira parvispora</name>
    <dbReference type="NCBI Taxonomy" id="1520584"/>
    <lineage>
        <taxon>Eukaryota</taxon>
        <taxon>Fungi</taxon>
        <taxon>Fungi incertae sedis</taxon>
        <taxon>Zoopagomycota</taxon>
        <taxon>Kickxellomycotina</taxon>
        <taxon>Dimargaritomycetes</taxon>
        <taxon>Dimargaritales</taxon>
        <taxon>Dimargaritaceae</taxon>
        <taxon>Dispira</taxon>
    </lineage>
</organism>
<dbReference type="Proteomes" id="UP001150925">
    <property type="component" value="Unassembled WGS sequence"/>
</dbReference>
<accession>A0A9W8E5W1</accession>
<dbReference type="OrthoDB" id="5985073at2759"/>
<sequence>MHRFTVASFLVVSMSALSGVFGNPGDSLNTDMTSPKIYRRETKELKLKLLHSVFYEKMVKPNFAYLECSVSGFKKLYDPGSKTDFANNTRNAQGVYFEDKQQWYRRSTQEEASYDADGCYKPVDGPQTAIGAKLEPFTSIVTKSFKLRTKLFIKELKGIKVDNNVEHNGCVKVVEIFTDDSDLSMYISTAERKDKYFKGLDKVSVIEDELCEIQQYKLE</sequence>
<dbReference type="AlphaFoldDB" id="A0A9W8E5W1"/>
<reference evidence="2" key="1">
    <citation type="submission" date="2022-07" db="EMBL/GenBank/DDBJ databases">
        <title>Phylogenomic reconstructions and comparative analyses of Kickxellomycotina fungi.</title>
        <authorList>
            <person name="Reynolds N.K."/>
            <person name="Stajich J.E."/>
            <person name="Barry K."/>
            <person name="Grigoriev I.V."/>
            <person name="Crous P."/>
            <person name="Smith M.E."/>
        </authorList>
    </citation>
    <scope>NUCLEOTIDE SEQUENCE</scope>
    <source>
        <strain evidence="2">RSA 1196</strain>
    </source>
</reference>
<evidence type="ECO:0000313" key="2">
    <source>
        <dbReference type="EMBL" id="KAJ1961284.1"/>
    </source>
</evidence>
<name>A0A9W8E5W1_9FUNG</name>
<gene>
    <name evidence="2" type="ORF">IWQ62_003920</name>
</gene>
<feature type="signal peptide" evidence="1">
    <location>
        <begin position="1"/>
        <end position="22"/>
    </location>
</feature>
<protein>
    <submittedName>
        <fullName evidence="2">Uncharacterized protein</fullName>
    </submittedName>
</protein>
<evidence type="ECO:0000313" key="3">
    <source>
        <dbReference type="Proteomes" id="UP001150925"/>
    </source>
</evidence>
<evidence type="ECO:0000256" key="1">
    <source>
        <dbReference type="SAM" id="SignalP"/>
    </source>
</evidence>
<keyword evidence="3" id="KW-1185">Reference proteome</keyword>
<dbReference type="EMBL" id="JANBPY010001164">
    <property type="protein sequence ID" value="KAJ1961284.1"/>
    <property type="molecule type" value="Genomic_DNA"/>
</dbReference>
<keyword evidence="1" id="KW-0732">Signal</keyword>
<proteinExistence type="predicted"/>
<comment type="caution">
    <text evidence="2">The sequence shown here is derived from an EMBL/GenBank/DDBJ whole genome shotgun (WGS) entry which is preliminary data.</text>
</comment>